<dbReference type="InterPro" id="IPR004495">
    <property type="entry name" value="Met-tRNA-synth_bsu_C"/>
</dbReference>
<dbReference type="GO" id="GO:0000049">
    <property type="term" value="F:tRNA binding"/>
    <property type="evidence" value="ECO:0007669"/>
    <property type="project" value="UniProtKB-UniRule"/>
</dbReference>
<evidence type="ECO:0000256" key="10">
    <source>
        <dbReference type="ARBA" id="ARBA00022884"/>
    </source>
</evidence>
<keyword evidence="11 14" id="KW-0648">Protein biosynthesis</keyword>
<dbReference type="InterPro" id="IPR009080">
    <property type="entry name" value="tRNAsynth_Ia_anticodon-bd"/>
</dbReference>
<keyword evidence="14" id="KW-0862">Zinc</keyword>
<evidence type="ECO:0000313" key="19">
    <source>
        <dbReference type="Proteomes" id="UP000038622"/>
    </source>
</evidence>
<evidence type="ECO:0000256" key="5">
    <source>
        <dbReference type="ARBA" id="ARBA00022490"/>
    </source>
</evidence>
<evidence type="ECO:0000256" key="7">
    <source>
        <dbReference type="ARBA" id="ARBA00022598"/>
    </source>
</evidence>
<comment type="subcellular location">
    <subcellularLocation>
        <location evidence="2 14">Cytoplasm</location>
    </subcellularLocation>
</comment>
<feature type="short sequence motif" description="'HIGH' region" evidence="14">
    <location>
        <begin position="11"/>
        <end position="21"/>
    </location>
</feature>
<keyword evidence="8 14" id="KW-0547">Nucleotide-binding</keyword>
<evidence type="ECO:0000313" key="16">
    <source>
        <dbReference type="EMBL" id="CRF40579.1"/>
    </source>
</evidence>
<dbReference type="SUPFAM" id="SSF52374">
    <property type="entry name" value="Nucleotidylyl transferase"/>
    <property type="match status" value="1"/>
</dbReference>
<evidence type="ECO:0000256" key="9">
    <source>
        <dbReference type="ARBA" id="ARBA00022840"/>
    </source>
</evidence>
<evidence type="ECO:0000313" key="21">
    <source>
        <dbReference type="Proteomes" id="UP000045175"/>
    </source>
</evidence>
<dbReference type="Gene3D" id="2.170.220.10">
    <property type="match status" value="1"/>
</dbReference>
<dbReference type="Gene3D" id="2.40.50.140">
    <property type="entry name" value="Nucleic acid-binding proteins"/>
    <property type="match status" value="1"/>
</dbReference>
<dbReference type="NCBIfam" id="TIGR00399">
    <property type="entry name" value="metG_C_term"/>
    <property type="match status" value="1"/>
</dbReference>
<dbReference type="FunFam" id="2.40.50.140:FF:000042">
    <property type="entry name" value="Methionine--tRNA ligase"/>
    <property type="match status" value="1"/>
</dbReference>
<dbReference type="InterPro" id="IPR014758">
    <property type="entry name" value="Met-tRNA_synth"/>
</dbReference>
<keyword evidence="10 14" id="KW-0694">RNA-binding</keyword>
<evidence type="ECO:0000259" key="15">
    <source>
        <dbReference type="PROSITE" id="PS50886"/>
    </source>
</evidence>
<dbReference type="PROSITE" id="PS50886">
    <property type="entry name" value="TRBD"/>
    <property type="match status" value="1"/>
</dbReference>
<dbReference type="Proteomes" id="UP000041394">
    <property type="component" value="Unassembled WGS sequence"/>
</dbReference>
<dbReference type="NCBIfam" id="NF008900">
    <property type="entry name" value="PRK12267.1"/>
    <property type="match status" value="1"/>
</dbReference>
<comment type="similarity">
    <text evidence="3 14">Belongs to the class-I aminoacyl-tRNA synthetase family. MetG type 2A subfamily.</text>
</comment>
<dbReference type="GO" id="GO:0006431">
    <property type="term" value="P:methionyl-tRNA aminoacylation"/>
    <property type="evidence" value="ECO:0007669"/>
    <property type="project" value="UniProtKB-UniRule"/>
</dbReference>
<reference evidence="16" key="1">
    <citation type="submission" date="2014-12" db="EMBL/GenBank/DDBJ databases">
        <title>Whole genome sequences of four Staphylococcus schleiferi canine isolates.</title>
        <authorList>
            <person name="Misic A.M."/>
            <person name="Cain C."/>
            <person name="Morris D.O."/>
            <person name="Rankin S."/>
            <person name="Beiting D."/>
        </authorList>
    </citation>
    <scope>NUCLEOTIDE SEQUENCE</scope>
    <source>
        <strain evidence="16">ASB11</strain>
        <strain evidence="17">ASB13</strain>
        <strain evidence="18">ASB9</strain>
    </source>
</reference>
<dbReference type="HAMAP" id="MF_01228">
    <property type="entry name" value="Met_tRNA_synth_type2"/>
    <property type="match status" value="1"/>
</dbReference>
<evidence type="ECO:0000256" key="3">
    <source>
        <dbReference type="ARBA" id="ARBA00006590"/>
    </source>
</evidence>
<protein>
    <recommendedName>
        <fullName evidence="14">Methionine--tRNA ligase</fullName>
        <ecNumber evidence="14">6.1.1.10</ecNumber>
    </recommendedName>
    <alternativeName>
        <fullName evidence="14">Methionyl-tRNA synthetase</fullName>
        <shortName evidence="14">MetRS</shortName>
    </alternativeName>
</protein>
<dbReference type="CDD" id="cd00814">
    <property type="entry name" value="MetRS_core"/>
    <property type="match status" value="1"/>
</dbReference>
<evidence type="ECO:0000256" key="6">
    <source>
        <dbReference type="ARBA" id="ARBA00022555"/>
    </source>
</evidence>
<sequence>MQKMFVSTPIYYVNDSPHLGHAYTTFIADMLKKYHSLKGKEVFLLTGTDEHGQKIALSAAKHGLSPLEYASKISQNFKLEWDHFKIDYNYFVRTTDRAHEQAVQHAFESMLQKGDIYKGTYEGAYCVSCESFATNSTTCPDCNRPTTKVAEESYFFRLSRYQDRLLEFYDKHPSAILPLFRRNEVLSFIKQGLYDLSITRTSFEWGIALPAHLNEPKHVVYVWLDALLSYVSALGYGAGGAQMGYFDNAMHIVGKDILRFHAIYWVAFLMSLELPLFKQLCVHGWWMIEGVKMSKSIGNVLNAQELANVYGSEPLRYFLLREAPLGQDGDFGVQALVRRSNADLSNTLGNLVQRLSGLLKPFGGRIESGHVRTHYAPLYAKWQAQLESLEPYLLDLQLHRYLEELWRVFEGCNAAIAKEQPWALAKTDPQKAMALLALVATFLAKSVFFLYPVLPESAYKLAQWLNLSLDHENFKACVQPSYLLPALSLPPIKALFPKLEVQETQKAQAVDASKEVVAVKFEDFSKLDIQVGTITKAQRVPKSDKLLCFQIDFGGQVRQILSGIGLHYNPEDLEGKQVCALLNLPPRKMLGLVSEGMVLSASDKEGLTLIAPLVPTSNGAKIG</sequence>
<keyword evidence="5 14" id="KW-0963">Cytoplasm</keyword>
<reference evidence="19" key="3">
    <citation type="submission" date="2014-12" db="EMBL/GenBank/DDBJ databases">
        <authorList>
            <person name="Smet A."/>
        </authorList>
    </citation>
    <scope>NUCLEOTIDE SEQUENCE [LARGE SCALE GENOMIC DNA]</scope>
</reference>
<organism evidence="16 19">
    <name type="scientific">Helicobacter ailurogastricus</name>
    <dbReference type="NCBI Taxonomy" id="1578720"/>
    <lineage>
        <taxon>Bacteria</taxon>
        <taxon>Pseudomonadati</taxon>
        <taxon>Campylobacterota</taxon>
        <taxon>Epsilonproteobacteria</taxon>
        <taxon>Campylobacterales</taxon>
        <taxon>Helicobacteraceae</taxon>
        <taxon>Helicobacter</taxon>
    </lineage>
</organism>
<dbReference type="FunFam" id="2.170.220.10:FF:000002">
    <property type="entry name" value="Methionine--tRNA ligase"/>
    <property type="match status" value="1"/>
</dbReference>
<feature type="short sequence motif" description="'KMSKS' region" evidence="14">
    <location>
        <begin position="292"/>
        <end position="296"/>
    </location>
</feature>
<proteinExistence type="inferred from homology"/>
<evidence type="ECO:0000256" key="4">
    <source>
        <dbReference type="ARBA" id="ARBA00011738"/>
    </source>
</evidence>
<comment type="function">
    <text evidence="1 14">Is required not only for elongation of protein synthesis but also for the initiation of all mRNA translation through initiator tRNA(fMet) aminoacylation.</text>
</comment>
<gene>
    <name evidence="14" type="primary">metG</name>
    <name evidence="16" type="ORF">HAL011_03410</name>
    <name evidence="17" type="ORF">HAL013_08830</name>
    <name evidence="18" type="ORF">HAL09_03750</name>
</gene>
<dbReference type="InterPro" id="IPR002547">
    <property type="entry name" value="tRNA-bd_dom"/>
</dbReference>
<comment type="catalytic activity">
    <reaction evidence="13 14">
        <text>tRNA(Met) + L-methionine + ATP = L-methionyl-tRNA(Met) + AMP + diphosphate</text>
        <dbReference type="Rhea" id="RHEA:13481"/>
        <dbReference type="Rhea" id="RHEA-COMP:9667"/>
        <dbReference type="Rhea" id="RHEA-COMP:9698"/>
        <dbReference type="ChEBI" id="CHEBI:30616"/>
        <dbReference type="ChEBI" id="CHEBI:33019"/>
        <dbReference type="ChEBI" id="CHEBI:57844"/>
        <dbReference type="ChEBI" id="CHEBI:78442"/>
        <dbReference type="ChEBI" id="CHEBI:78530"/>
        <dbReference type="ChEBI" id="CHEBI:456215"/>
        <dbReference type="EC" id="6.1.1.10"/>
    </reaction>
</comment>
<evidence type="ECO:0000256" key="8">
    <source>
        <dbReference type="ARBA" id="ARBA00022741"/>
    </source>
</evidence>
<dbReference type="Proteomes" id="UP000045175">
    <property type="component" value="Unassembled WGS sequence"/>
</dbReference>
<dbReference type="PRINTS" id="PR01041">
    <property type="entry name" value="TRNASYNTHMET"/>
</dbReference>
<dbReference type="InterPro" id="IPR033911">
    <property type="entry name" value="MetRS_core"/>
</dbReference>
<dbReference type="Pfam" id="PF01588">
    <property type="entry name" value="tRNA_bind"/>
    <property type="match status" value="1"/>
</dbReference>
<dbReference type="PANTHER" id="PTHR43326:SF1">
    <property type="entry name" value="METHIONINE--TRNA LIGASE, MITOCHONDRIAL"/>
    <property type="match status" value="1"/>
</dbReference>
<dbReference type="OrthoDB" id="9810191at2"/>
<evidence type="ECO:0000256" key="2">
    <source>
        <dbReference type="ARBA" id="ARBA00004496"/>
    </source>
</evidence>
<feature type="binding site" evidence="14">
    <location>
        <position position="126"/>
    </location>
    <ligand>
        <name>Zn(2+)</name>
        <dbReference type="ChEBI" id="CHEBI:29105"/>
    </ligand>
</feature>
<keyword evidence="19" id="KW-1185">Reference proteome</keyword>
<dbReference type="NCBIfam" id="TIGR00398">
    <property type="entry name" value="metG"/>
    <property type="match status" value="1"/>
</dbReference>
<feature type="domain" description="TRNA-binding" evidence="15">
    <location>
        <begin position="523"/>
        <end position="623"/>
    </location>
</feature>
<reference evidence="20 21" key="2">
    <citation type="submission" date="2014-12" db="EMBL/GenBank/DDBJ databases">
        <authorList>
            <person name="Jaenicke S."/>
        </authorList>
    </citation>
    <scope>NUCLEOTIDE SEQUENCE [LARGE SCALE GENOMIC DNA]</scope>
</reference>
<accession>A0A0K2X784</accession>
<dbReference type="Proteomes" id="UP000038622">
    <property type="component" value="Unassembled WGS sequence"/>
</dbReference>
<dbReference type="InterPro" id="IPR012340">
    <property type="entry name" value="NA-bd_OB-fold"/>
</dbReference>
<dbReference type="PANTHER" id="PTHR43326">
    <property type="entry name" value="METHIONYL-TRNA SYNTHETASE"/>
    <property type="match status" value="1"/>
</dbReference>
<dbReference type="InterPro" id="IPR014729">
    <property type="entry name" value="Rossmann-like_a/b/a_fold"/>
</dbReference>
<keyword evidence="9 14" id="KW-0067">ATP-binding</keyword>
<name>A0A0K2X784_9HELI</name>
<dbReference type="Gene3D" id="1.10.730.10">
    <property type="entry name" value="Isoleucyl-tRNA Synthetase, Domain 1"/>
    <property type="match status" value="1"/>
</dbReference>
<dbReference type="SUPFAM" id="SSF47323">
    <property type="entry name" value="Anticodon-binding domain of a subclass of class I aminoacyl-tRNA synthetases"/>
    <property type="match status" value="1"/>
</dbReference>
<keyword evidence="12 14" id="KW-0030">Aminoacyl-tRNA synthetase</keyword>
<comment type="subunit">
    <text evidence="4 14">Homodimer.</text>
</comment>
<dbReference type="Gene3D" id="3.40.50.620">
    <property type="entry name" value="HUPs"/>
    <property type="match status" value="1"/>
</dbReference>
<keyword evidence="7 14" id="KW-0436">Ligase</keyword>
<evidence type="ECO:0000313" key="20">
    <source>
        <dbReference type="Proteomes" id="UP000041394"/>
    </source>
</evidence>
<dbReference type="InterPro" id="IPR015413">
    <property type="entry name" value="Methionyl/Leucyl_tRNA_Synth"/>
</dbReference>
<dbReference type="AlphaFoldDB" id="A0A0K2X784"/>
<dbReference type="EMBL" id="CDML01000010">
    <property type="protein sequence ID" value="CRF40579.1"/>
    <property type="molecule type" value="Genomic_DNA"/>
</dbReference>
<dbReference type="GO" id="GO:0046872">
    <property type="term" value="F:metal ion binding"/>
    <property type="evidence" value="ECO:0007669"/>
    <property type="project" value="UniProtKB-KW"/>
</dbReference>
<keyword evidence="14" id="KW-0479">Metal-binding</keyword>
<evidence type="ECO:0000256" key="12">
    <source>
        <dbReference type="ARBA" id="ARBA00023146"/>
    </source>
</evidence>
<evidence type="ECO:0000313" key="18">
    <source>
        <dbReference type="EMBL" id="CRF43822.1"/>
    </source>
</evidence>
<dbReference type="SUPFAM" id="SSF50249">
    <property type="entry name" value="Nucleic acid-binding proteins"/>
    <property type="match status" value="1"/>
</dbReference>
<dbReference type="GO" id="GO:0005737">
    <property type="term" value="C:cytoplasm"/>
    <property type="evidence" value="ECO:0007669"/>
    <property type="project" value="UniProtKB-SubCell"/>
</dbReference>
<evidence type="ECO:0000256" key="14">
    <source>
        <dbReference type="HAMAP-Rule" id="MF_01228"/>
    </source>
</evidence>
<keyword evidence="6 14" id="KW-0820">tRNA-binding</keyword>
<dbReference type="EMBL" id="CDMN01000012">
    <property type="protein sequence ID" value="CRF43822.1"/>
    <property type="molecule type" value="Genomic_DNA"/>
</dbReference>
<evidence type="ECO:0000256" key="11">
    <source>
        <dbReference type="ARBA" id="ARBA00022917"/>
    </source>
</evidence>
<comment type="cofactor">
    <cofactor evidence="14">
        <name>Zn(2+)</name>
        <dbReference type="ChEBI" id="CHEBI:29105"/>
    </cofactor>
    <text evidence="14">Binds 1 zinc ion per subunit.</text>
</comment>
<feature type="binding site" evidence="14">
    <location>
        <position position="142"/>
    </location>
    <ligand>
        <name>Zn(2+)</name>
        <dbReference type="ChEBI" id="CHEBI:29105"/>
    </ligand>
</feature>
<dbReference type="STRING" id="1578720.HAL011_03410"/>
<feature type="binding site" evidence="14">
    <location>
        <position position="129"/>
    </location>
    <ligand>
        <name>Zn(2+)</name>
        <dbReference type="ChEBI" id="CHEBI:29105"/>
    </ligand>
</feature>
<dbReference type="CDD" id="cd02800">
    <property type="entry name" value="tRNA_bind_EcMetRS_like"/>
    <property type="match status" value="1"/>
</dbReference>
<dbReference type="EMBL" id="CDMH01000039">
    <property type="protein sequence ID" value="CRF42686.1"/>
    <property type="molecule type" value="Genomic_DNA"/>
</dbReference>
<evidence type="ECO:0000256" key="1">
    <source>
        <dbReference type="ARBA" id="ARBA00003314"/>
    </source>
</evidence>
<evidence type="ECO:0000256" key="13">
    <source>
        <dbReference type="ARBA" id="ARBA00047364"/>
    </source>
</evidence>
<evidence type="ECO:0000313" key="17">
    <source>
        <dbReference type="EMBL" id="CRF42686.1"/>
    </source>
</evidence>
<dbReference type="RefSeq" id="WP_053941303.1">
    <property type="nucleotide sequence ID" value="NZ_CDMH01000039.1"/>
</dbReference>
<dbReference type="GO" id="GO:0005524">
    <property type="term" value="F:ATP binding"/>
    <property type="evidence" value="ECO:0007669"/>
    <property type="project" value="UniProtKB-UniRule"/>
</dbReference>
<comment type="caution">
    <text evidence="14">Lacks conserved residue(s) required for the propagation of feature annotation.</text>
</comment>
<feature type="binding site" evidence="14">
    <location>
        <position position="139"/>
    </location>
    <ligand>
        <name>Zn(2+)</name>
        <dbReference type="ChEBI" id="CHEBI:29105"/>
    </ligand>
</feature>
<dbReference type="GO" id="GO:0004825">
    <property type="term" value="F:methionine-tRNA ligase activity"/>
    <property type="evidence" value="ECO:0007669"/>
    <property type="project" value="UniProtKB-UniRule"/>
</dbReference>
<dbReference type="InterPro" id="IPR023457">
    <property type="entry name" value="Met-tRNA_synth_2"/>
</dbReference>
<dbReference type="EC" id="6.1.1.10" evidence="14"/>
<dbReference type="Pfam" id="PF09334">
    <property type="entry name" value="tRNA-synt_1g"/>
    <property type="match status" value="2"/>
</dbReference>